<dbReference type="Gene3D" id="3.80.10.10">
    <property type="entry name" value="Ribonuclease Inhibitor"/>
    <property type="match status" value="1"/>
</dbReference>
<feature type="signal peptide" evidence="1">
    <location>
        <begin position="1"/>
        <end position="25"/>
    </location>
</feature>
<evidence type="ECO:0000313" key="3">
    <source>
        <dbReference type="Proteomes" id="UP001075354"/>
    </source>
</evidence>
<keyword evidence="1" id="KW-0732">Signal</keyword>
<organism evidence="2 3">
    <name type="scientific">Megalurothrips usitatus</name>
    <name type="common">bean blossom thrips</name>
    <dbReference type="NCBI Taxonomy" id="439358"/>
    <lineage>
        <taxon>Eukaryota</taxon>
        <taxon>Metazoa</taxon>
        <taxon>Ecdysozoa</taxon>
        <taxon>Arthropoda</taxon>
        <taxon>Hexapoda</taxon>
        <taxon>Insecta</taxon>
        <taxon>Pterygota</taxon>
        <taxon>Neoptera</taxon>
        <taxon>Paraneoptera</taxon>
        <taxon>Thysanoptera</taxon>
        <taxon>Terebrantia</taxon>
        <taxon>Thripoidea</taxon>
        <taxon>Thripidae</taxon>
        <taxon>Megalurothrips</taxon>
    </lineage>
</organism>
<name>A0AAV7X623_9NEOP</name>
<evidence type="ECO:0000256" key="1">
    <source>
        <dbReference type="SAM" id="SignalP"/>
    </source>
</evidence>
<protein>
    <submittedName>
        <fullName evidence="2">Uncharacterized protein</fullName>
    </submittedName>
</protein>
<evidence type="ECO:0000313" key="2">
    <source>
        <dbReference type="EMBL" id="KAJ1521349.1"/>
    </source>
</evidence>
<dbReference type="EMBL" id="JAPTSV010000013">
    <property type="protein sequence ID" value="KAJ1521349.1"/>
    <property type="molecule type" value="Genomic_DNA"/>
</dbReference>
<gene>
    <name evidence="2" type="ORF">ONE63_003025</name>
</gene>
<reference evidence="2" key="1">
    <citation type="submission" date="2022-12" db="EMBL/GenBank/DDBJ databases">
        <title>Chromosome-level genome assembly of the bean flower thrips Megalurothrips usitatus.</title>
        <authorList>
            <person name="Ma L."/>
            <person name="Liu Q."/>
            <person name="Li H."/>
            <person name="Cai W."/>
        </authorList>
    </citation>
    <scope>NUCLEOTIDE SEQUENCE</scope>
    <source>
        <strain evidence="2">Cailab_2022a</strain>
    </source>
</reference>
<feature type="chain" id="PRO_5043496506" evidence="1">
    <location>
        <begin position="26"/>
        <end position="91"/>
    </location>
</feature>
<comment type="caution">
    <text evidence="2">The sequence shown here is derived from an EMBL/GenBank/DDBJ whole genome shotgun (WGS) entry which is preliminary data.</text>
</comment>
<sequence length="91" mass="9867">MRPSTEPASALVLVVVLLCVPQGDGCPSVCNCTKVKNGPYLKVRCLEKVDHINQLDLSSIASQISHLDVSKSNIEDVGVGYFGHFTNLKRL</sequence>
<accession>A0AAV7X623</accession>
<proteinExistence type="predicted"/>
<keyword evidence="3" id="KW-1185">Reference proteome</keyword>
<dbReference type="Proteomes" id="UP001075354">
    <property type="component" value="Chromosome 13"/>
</dbReference>
<dbReference type="InterPro" id="IPR032675">
    <property type="entry name" value="LRR_dom_sf"/>
</dbReference>
<dbReference type="AlphaFoldDB" id="A0AAV7X623"/>